<name>A0A4Q7JBU8_9PSEU</name>
<proteinExistence type="predicted"/>
<dbReference type="OrthoDB" id="74134at2"/>
<comment type="caution">
    <text evidence="2">The sequence shown here is derived from an EMBL/GenBank/DDBJ whole genome shotgun (WGS) entry which is preliminary data.</text>
</comment>
<evidence type="ECO:0000256" key="1">
    <source>
        <dbReference type="SAM" id="Phobius"/>
    </source>
</evidence>
<evidence type="ECO:0008006" key="4">
    <source>
        <dbReference type="Google" id="ProtNLM"/>
    </source>
</evidence>
<feature type="transmembrane region" description="Helical" evidence="1">
    <location>
        <begin position="85"/>
        <end position="105"/>
    </location>
</feature>
<accession>A0A4Q7JBU8</accession>
<feature type="transmembrane region" description="Helical" evidence="1">
    <location>
        <begin position="111"/>
        <end position="132"/>
    </location>
</feature>
<evidence type="ECO:0000313" key="3">
    <source>
        <dbReference type="Proteomes" id="UP000292003"/>
    </source>
</evidence>
<organism evidence="2 3">
    <name type="scientific">Amycolatopsis suaedae</name>
    <dbReference type="NCBI Taxonomy" id="2510978"/>
    <lineage>
        <taxon>Bacteria</taxon>
        <taxon>Bacillati</taxon>
        <taxon>Actinomycetota</taxon>
        <taxon>Actinomycetes</taxon>
        <taxon>Pseudonocardiales</taxon>
        <taxon>Pseudonocardiaceae</taxon>
        <taxon>Amycolatopsis</taxon>
    </lineage>
</organism>
<keyword evidence="1" id="KW-0472">Membrane</keyword>
<dbReference type="AlphaFoldDB" id="A0A4Q7JBU8"/>
<protein>
    <recommendedName>
        <fullName evidence="4">DUF4383 domain-containing protein</fullName>
    </recommendedName>
</protein>
<reference evidence="2 3" key="1">
    <citation type="submission" date="2019-02" db="EMBL/GenBank/DDBJ databases">
        <title>Draft genome sequence of Amycolatopsis sp. 8-3EHSu isolated from roots of Suaeda maritima.</title>
        <authorList>
            <person name="Duangmal K."/>
            <person name="Chantavorakit T."/>
        </authorList>
    </citation>
    <scope>NUCLEOTIDE SEQUENCE [LARGE SCALE GENOMIC DNA]</scope>
    <source>
        <strain evidence="2 3">8-3EHSu</strain>
    </source>
</reference>
<evidence type="ECO:0000313" key="2">
    <source>
        <dbReference type="EMBL" id="RZQ64506.1"/>
    </source>
</evidence>
<sequence>MQPTVTRLALLLFAAVGLVVGFWAAVLPMSFYSDFPGFRPGWVSADGPFNEHLVRDVGGMFLALGVLAVGAFVMRTNAVARLTGLAWLVFGVVHAAYHLLHLHVFEPVDQVINAVGLVGLVVLAAVVVFLPARTAQ</sequence>
<keyword evidence="1" id="KW-0812">Transmembrane</keyword>
<keyword evidence="1" id="KW-1133">Transmembrane helix</keyword>
<gene>
    <name evidence="2" type="ORF">EWH70_06185</name>
</gene>
<keyword evidence="3" id="KW-1185">Reference proteome</keyword>
<dbReference type="Proteomes" id="UP000292003">
    <property type="component" value="Unassembled WGS sequence"/>
</dbReference>
<dbReference type="EMBL" id="SFCC01000003">
    <property type="protein sequence ID" value="RZQ64506.1"/>
    <property type="molecule type" value="Genomic_DNA"/>
</dbReference>
<feature type="transmembrane region" description="Helical" evidence="1">
    <location>
        <begin position="57"/>
        <end position="73"/>
    </location>
</feature>